<dbReference type="InterPro" id="IPR008040">
    <property type="entry name" value="Hydant_A_N"/>
</dbReference>
<sequence length="77" mass="8581">MGTTVATNALLERKGDPVALVVNRGFRDLLYIGNQARPSIFALDIRKPSNLYKTVIEVDCKVIPDQPDKCQLKHAPF</sequence>
<organism evidence="2 3">
    <name type="scientific">Phlebotomus papatasi</name>
    <name type="common">Sandfly</name>
    <dbReference type="NCBI Taxonomy" id="29031"/>
    <lineage>
        <taxon>Eukaryota</taxon>
        <taxon>Metazoa</taxon>
        <taxon>Ecdysozoa</taxon>
        <taxon>Arthropoda</taxon>
        <taxon>Hexapoda</taxon>
        <taxon>Insecta</taxon>
        <taxon>Pterygota</taxon>
        <taxon>Neoptera</taxon>
        <taxon>Endopterygota</taxon>
        <taxon>Diptera</taxon>
        <taxon>Nematocera</taxon>
        <taxon>Psychodoidea</taxon>
        <taxon>Psychodidae</taxon>
        <taxon>Phlebotomus</taxon>
        <taxon>Phlebotomus</taxon>
    </lineage>
</organism>
<dbReference type="GO" id="GO:0005829">
    <property type="term" value="C:cytosol"/>
    <property type="evidence" value="ECO:0007669"/>
    <property type="project" value="TreeGrafter"/>
</dbReference>
<dbReference type="GO" id="GO:0017168">
    <property type="term" value="F:5-oxoprolinase (ATP-hydrolyzing) activity"/>
    <property type="evidence" value="ECO:0007669"/>
    <property type="project" value="TreeGrafter"/>
</dbReference>
<protein>
    <recommendedName>
        <fullName evidence="1">Hydantoinase/oxoprolinase N-terminal domain-containing protein</fullName>
    </recommendedName>
</protein>
<dbReference type="Proteomes" id="UP000092462">
    <property type="component" value="Unassembled WGS sequence"/>
</dbReference>
<evidence type="ECO:0000259" key="1">
    <source>
        <dbReference type="Pfam" id="PF05378"/>
    </source>
</evidence>
<dbReference type="EMBL" id="AJVK01058764">
    <property type="status" value="NOT_ANNOTATED_CDS"/>
    <property type="molecule type" value="Genomic_DNA"/>
</dbReference>
<dbReference type="GO" id="GO:0006749">
    <property type="term" value="P:glutathione metabolic process"/>
    <property type="evidence" value="ECO:0007669"/>
    <property type="project" value="TreeGrafter"/>
</dbReference>
<dbReference type="VEuPathDB" id="VectorBase:PPAI006802"/>
<dbReference type="PANTHER" id="PTHR11365:SF2">
    <property type="entry name" value="5-OXOPROLINASE"/>
    <property type="match status" value="1"/>
</dbReference>
<dbReference type="VEuPathDB" id="VectorBase:PPAPM1_004199"/>
<evidence type="ECO:0000313" key="2">
    <source>
        <dbReference type="EnsemblMetazoa" id="PPAI006802-PA"/>
    </source>
</evidence>
<accession>A0A1B0DFJ1</accession>
<dbReference type="AlphaFoldDB" id="A0A1B0DFJ1"/>
<dbReference type="EnsemblMetazoa" id="PPAI006802-RA">
    <property type="protein sequence ID" value="PPAI006802-PA"/>
    <property type="gene ID" value="PPAI006802"/>
</dbReference>
<evidence type="ECO:0000313" key="3">
    <source>
        <dbReference type="Proteomes" id="UP000092462"/>
    </source>
</evidence>
<reference evidence="2" key="1">
    <citation type="submission" date="2022-08" db="UniProtKB">
        <authorList>
            <consortium name="EnsemblMetazoa"/>
        </authorList>
    </citation>
    <scope>IDENTIFICATION</scope>
    <source>
        <strain evidence="2">Israel</strain>
    </source>
</reference>
<dbReference type="PANTHER" id="PTHR11365">
    <property type="entry name" value="5-OXOPROLINASE RELATED"/>
    <property type="match status" value="1"/>
</dbReference>
<keyword evidence="3" id="KW-1185">Reference proteome</keyword>
<dbReference type="Pfam" id="PF05378">
    <property type="entry name" value="Hydant_A_N"/>
    <property type="match status" value="1"/>
</dbReference>
<proteinExistence type="predicted"/>
<feature type="domain" description="Hydantoinase/oxoprolinase N-terminal" evidence="1">
    <location>
        <begin position="1"/>
        <end position="62"/>
    </location>
</feature>
<dbReference type="InterPro" id="IPR045079">
    <property type="entry name" value="Oxoprolinase-like"/>
</dbReference>
<name>A0A1B0DFJ1_PHLPP</name>